<dbReference type="eggNOG" id="COG2197">
    <property type="taxonomic scope" value="Bacteria"/>
</dbReference>
<dbReference type="EMBL" id="CP002831">
    <property type="protein sequence ID" value="AFC24356.1"/>
    <property type="molecule type" value="Genomic_DNA"/>
</dbReference>
<protein>
    <submittedName>
        <fullName evidence="1">Two-component system response regulator</fullName>
    </submittedName>
</protein>
<dbReference type="AlphaFoldDB" id="H6L9Z3"/>
<dbReference type="Gene3D" id="3.40.50.2300">
    <property type="match status" value="1"/>
</dbReference>
<accession>H6L9Z3</accession>
<evidence type="ECO:0000313" key="2">
    <source>
        <dbReference type="Proteomes" id="UP000007519"/>
    </source>
</evidence>
<name>H6L9Z3_SAPGL</name>
<dbReference type="RefSeq" id="WP_015691991.1">
    <property type="nucleotide sequence ID" value="NC_016940.1"/>
</dbReference>
<dbReference type="HOGENOM" id="CLU_1980004_0_0_10"/>
<organism evidence="1 2">
    <name type="scientific">Saprospira grandis (strain Lewin)</name>
    <dbReference type="NCBI Taxonomy" id="984262"/>
    <lineage>
        <taxon>Bacteria</taxon>
        <taxon>Pseudomonadati</taxon>
        <taxon>Bacteroidota</taxon>
        <taxon>Saprospiria</taxon>
        <taxon>Saprospirales</taxon>
        <taxon>Saprospiraceae</taxon>
        <taxon>Saprospira</taxon>
    </lineage>
</organism>
<gene>
    <name evidence="1" type="ordered locus">SGRA_1621</name>
</gene>
<proteinExistence type="predicted"/>
<dbReference type="SUPFAM" id="SSF52172">
    <property type="entry name" value="CheY-like"/>
    <property type="match status" value="1"/>
</dbReference>
<dbReference type="Proteomes" id="UP000007519">
    <property type="component" value="Chromosome"/>
</dbReference>
<reference evidence="1 2" key="1">
    <citation type="journal article" date="2012" name="Stand. Genomic Sci.">
        <title>Complete genome sequencing and analysis of Saprospira grandis str. Lewin, a predatory marine bacterium.</title>
        <authorList>
            <person name="Saw J.H."/>
            <person name="Yuryev A."/>
            <person name="Kanbe M."/>
            <person name="Hou S."/>
            <person name="Young A.G."/>
            <person name="Aizawa S."/>
            <person name="Alam M."/>
        </authorList>
    </citation>
    <scope>NUCLEOTIDE SEQUENCE [LARGE SCALE GENOMIC DNA]</scope>
    <source>
        <strain evidence="1 2">Lewin</strain>
    </source>
</reference>
<keyword evidence="2" id="KW-1185">Reference proteome</keyword>
<dbReference type="KEGG" id="sgn:SGRA_1621"/>
<sequence>MNPFEMAGMQLLILGQNKLVSETLAELLAEQSSLALAYLALPACAACFLNEQKEQLSQTNIFIINTDDAYQKGVECLKTLRDAYPDAPIFVVDQHESPSLIALCAAAGANAYFSLSGPLNKLEQAISSCLINS</sequence>
<dbReference type="InterPro" id="IPR011006">
    <property type="entry name" value="CheY-like_superfamily"/>
</dbReference>
<evidence type="ECO:0000313" key="1">
    <source>
        <dbReference type="EMBL" id="AFC24356.1"/>
    </source>
</evidence>